<dbReference type="Gene3D" id="2.40.30.30">
    <property type="entry name" value="Riboflavin kinase-like"/>
    <property type="match status" value="1"/>
</dbReference>
<dbReference type="SUPFAM" id="SSF82114">
    <property type="entry name" value="Riboflavin kinase-like"/>
    <property type="match status" value="1"/>
</dbReference>
<comment type="catalytic activity">
    <reaction evidence="13 15">
        <text>riboflavin + ATP = FMN + ADP + H(+)</text>
        <dbReference type="Rhea" id="RHEA:14357"/>
        <dbReference type="ChEBI" id="CHEBI:15378"/>
        <dbReference type="ChEBI" id="CHEBI:30616"/>
        <dbReference type="ChEBI" id="CHEBI:57986"/>
        <dbReference type="ChEBI" id="CHEBI:58210"/>
        <dbReference type="ChEBI" id="CHEBI:456216"/>
        <dbReference type="EC" id="2.7.1.26"/>
    </reaction>
</comment>
<dbReference type="RefSeq" id="WP_066202407.1">
    <property type="nucleotide sequence ID" value="NZ_CBCSAS010000005.1"/>
</dbReference>
<dbReference type="GO" id="GO:0003919">
    <property type="term" value="F:FMN adenylyltransferase activity"/>
    <property type="evidence" value="ECO:0007669"/>
    <property type="project" value="UniProtKB-UniRule"/>
</dbReference>
<dbReference type="InterPro" id="IPR002606">
    <property type="entry name" value="Riboflavin_kinase_bac"/>
</dbReference>
<dbReference type="PANTHER" id="PTHR22749">
    <property type="entry name" value="RIBOFLAVIN KINASE/FMN ADENYLYLTRANSFERASE"/>
    <property type="match status" value="1"/>
</dbReference>
<evidence type="ECO:0000256" key="6">
    <source>
        <dbReference type="ARBA" id="ARBA00022679"/>
    </source>
</evidence>
<evidence type="ECO:0000313" key="17">
    <source>
        <dbReference type="EMBL" id="MBT9282861.1"/>
    </source>
</evidence>
<evidence type="ECO:0000256" key="5">
    <source>
        <dbReference type="ARBA" id="ARBA00022643"/>
    </source>
</evidence>
<dbReference type="GO" id="GO:0005524">
    <property type="term" value="F:ATP binding"/>
    <property type="evidence" value="ECO:0007669"/>
    <property type="project" value="UniProtKB-UniRule"/>
</dbReference>
<keyword evidence="4 15" id="KW-0285">Flavoprotein</keyword>
<keyword evidence="8 15" id="KW-0547">Nucleotide-binding</keyword>
<dbReference type="Proteomes" id="UP000243024">
    <property type="component" value="Unassembled WGS sequence"/>
</dbReference>
<dbReference type="AlphaFoldDB" id="A0A179IPN9"/>
<protein>
    <recommendedName>
        <fullName evidence="15">Riboflavin biosynthesis protein</fullName>
    </recommendedName>
    <domain>
        <recommendedName>
            <fullName evidence="15">Riboflavin kinase</fullName>
            <ecNumber evidence="15">2.7.1.26</ecNumber>
        </recommendedName>
        <alternativeName>
            <fullName evidence="15">Flavokinase</fullName>
        </alternativeName>
    </domain>
    <domain>
        <recommendedName>
            <fullName evidence="15">FMN adenylyltransferase</fullName>
            <ecNumber evidence="15">2.7.7.2</ecNumber>
        </recommendedName>
        <alternativeName>
            <fullName evidence="15">FAD pyrophosphorylase</fullName>
        </alternativeName>
        <alternativeName>
            <fullName evidence="15">FAD synthase</fullName>
        </alternativeName>
    </domain>
</protein>
<feature type="domain" description="Riboflavin kinase" evidence="16">
    <location>
        <begin position="181"/>
        <end position="306"/>
    </location>
</feature>
<keyword evidence="6 15" id="KW-0808">Transferase</keyword>
<dbReference type="GO" id="GO:0008531">
    <property type="term" value="F:riboflavin kinase activity"/>
    <property type="evidence" value="ECO:0007669"/>
    <property type="project" value="UniProtKB-UniRule"/>
</dbReference>
<reference evidence="18 19" key="1">
    <citation type="submission" date="2015-09" db="EMBL/GenBank/DDBJ databases">
        <title>Draft genome sequence of Hydrogenibacillus schlegelii DSM 2000.</title>
        <authorList>
            <person name="Hemp J."/>
        </authorList>
    </citation>
    <scope>NUCLEOTIDE SEQUENCE [LARGE SCALE GENOMIC DNA]</scope>
    <source>
        <strain evidence="18 19">MA 48</strain>
    </source>
</reference>
<organism evidence="18 19">
    <name type="scientific">Hydrogenibacillus schlegelii</name>
    <name type="common">Bacillus schlegelii</name>
    <dbReference type="NCBI Taxonomy" id="1484"/>
    <lineage>
        <taxon>Bacteria</taxon>
        <taxon>Bacillati</taxon>
        <taxon>Bacillota</taxon>
        <taxon>Bacilli</taxon>
        <taxon>Bacillales</taxon>
        <taxon>Bacillales Family X. Incertae Sedis</taxon>
        <taxon>Hydrogenibacillus</taxon>
    </lineage>
</organism>
<evidence type="ECO:0000256" key="11">
    <source>
        <dbReference type="ARBA" id="ARBA00022840"/>
    </source>
</evidence>
<evidence type="ECO:0000256" key="9">
    <source>
        <dbReference type="ARBA" id="ARBA00022777"/>
    </source>
</evidence>
<evidence type="ECO:0000256" key="15">
    <source>
        <dbReference type="PIRNR" id="PIRNR004491"/>
    </source>
</evidence>
<dbReference type="InterPro" id="IPR023468">
    <property type="entry name" value="Riboflavin_kinase"/>
</dbReference>
<dbReference type="FunFam" id="2.40.30.30:FF:000003">
    <property type="entry name" value="Riboflavin biosynthesis protein"/>
    <property type="match status" value="1"/>
</dbReference>
<evidence type="ECO:0000256" key="8">
    <source>
        <dbReference type="ARBA" id="ARBA00022741"/>
    </source>
</evidence>
<dbReference type="InterPro" id="IPR015864">
    <property type="entry name" value="FAD_synthase"/>
</dbReference>
<evidence type="ECO:0000256" key="10">
    <source>
        <dbReference type="ARBA" id="ARBA00022827"/>
    </source>
</evidence>
<dbReference type="GO" id="GO:0009231">
    <property type="term" value="P:riboflavin biosynthetic process"/>
    <property type="evidence" value="ECO:0007669"/>
    <property type="project" value="InterPro"/>
</dbReference>
<dbReference type="CDD" id="cd02064">
    <property type="entry name" value="FAD_synthetase_N"/>
    <property type="match status" value="1"/>
</dbReference>
<dbReference type="EC" id="2.7.7.2" evidence="15"/>
<keyword evidence="9 15" id="KW-0418">Kinase</keyword>
<dbReference type="Proteomes" id="UP000748108">
    <property type="component" value="Unassembled WGS sequence"/>
</dbReference>
<dbReference type="STRING" id="1484.SA87_00275"/>
<evidence type="ECO:0000313" key="18">
    <source>
        <dbReference type="EMBL" id="OAR03670.1"/>
    </source>
</evidence>
<evidence type="ECO:0000256" key="2">
    <source>
        <dbReference type="ARBA" id="ARBA00004726"/>
    </source>
</evidence>
<keyword evidence="11 15" id="KW-0067">ATP-binding</keyword>
<dbReference type="NCBIfam" id="NF004160">
    <property type="entry name" value="PRK05627.1-3"/>
    <property type="match status" value="1"/>
</dbReference>
<dbReference type="UniPathway" id="UPA00276">
    <property type="reaction ID" value="UER00406"/>
</dbReference>
<dbReference type="PANTHER" id="PTHR22749:SF6">
    <property type="entry name" value="RIBOFLAVIN KINASE"/>
    <property type="match status" value="1"/>
</dbReference>
<keyword evidence="19" id="KW-1185">Reference proteome</keyword>
<dbReference type="Pfam" id="PF06574">
    <property type="entry name" value="FAD_syn"/>
    <property type="match status" value="1"/>
</dbReference>
<evidence type="ECO:0000256" key="7">
    <source>
        <dbReference type="ARBA" id="ARBA00022695"/>
    </source>
</evidence>
<evidence type="ECO:0000256" key="13">
    <source>
        <dbReference type="ARBA" id="ARBA00047880"/>
    </source>
</evidence>
<keyword evidence="5 15" id="KW-0288">FMN</keyword>
<dbReference type="EMBL" id="JXBB01000045">
    <property type="protein sequence ID" value="OAR03670.1"/>
    <property type="molecule type" value="Genomic_DNA"/>
</dbReference>
<dbReference type="GO" id="GO:0006747">
    <property type="term" value="P:FAD biosynthetic process"/>
    <property type="evidence" value="ECO:0007669"/>
    <property type="project" value="UniProtKB-UniRule"/>
</dbReference>
<keyword evidence="10 15" id="KW-0274">FAD</keyword>
<evidence type="ECO:0000313" key="19">
    <source>
        <dbReference type="Proteomes" id="UP000243024"/>
    </source>
</evidence>
<comment type="similarity">
    <text evidence="15">Belongs to the ribF family.</text>
</comment>
<evidence type="ECO:0000256" key="14">
    <source>
        <dbReference type="ARBA" id="ARBA00049494"/>
    </source>
</evidence>
<keyword evidence="7 15" id="KW-0548">Nucleotidyltransferase</keyword>
<reference evidence="17" key="2">
    <citation type="journal article" date="2021" name="Microbiology">
        <title>Metagenomic Analysis of the Microbial Community in the Underground Coal Fire Area (Kemerovo Region, Russia) Revealed Predominance of Thermophilic Members of the Phyla Deinococcus-thermus, Aquificae, and Firmicutes.</title>
        <authorList>
            <person name="Kadnikov V."/>
            <person name="Mardanov A.V."/>
            <person name="Beletsky A.V."/>
            <person name="Karnachuk O.V."/>
            <person name="Ravin N.V."/>
        </authorList>
    </citation>
    <scope>NUCLEOTIDE SEQUENCE</scope>
    <source>
        <strain evidence="17">RBS10-49</strain>
    </source>
</reference>
<gene>
    <name evidence="17" type="ORF">KM312_09510</name>
    <name evidence="18" type="ORF">SA87_00275</name>
</gene>
<dbReference type="NCBIfam" id="TIGR00083">
    <property type="entry name" value="ribF"/>
    <property type="match status" value="1"/>
</dbReference>
<comment type="pathway">
    <text evidence="3 15">Cofactor biosynthesis; FMN biosynthesis; FMN from riboflavin (ATP route): step 1/1.</text>
</comment>
<evidence type="ECO:0000256" key="1">
    <source>
        <dbReference type="ARBA" id="ARBA00002121"/>
    </source>
</evidence>
<dbReference type="Pfam" id="PF01687">
    <property type="entry name" value="Flavokinase"/>
    <property type="match status" value="1"/>
</dbReference>
<name>A0A179IPN9_HYDSH</name>
<dbReference type="PIRSF" id="PIRSF004491">
    <property type="entry name" value="FAD_Synth"/>
    <property type="match status" value="1"/>
</dbReference>
<dbReference type="InterPro" id="IPR015865">
    <property type="entry name" value="Riboflavin_kinase_bac/euk"/>
</dbReference>
<dbReference type="InterPro" id="IPR014729">
    <property type="entry name" value="Rossmann-like_a/b/a_fold"/>
</dbReference>
<comment type="function">
    <text evidence="1">Catalyzes the phosphorylation of riboflavin to FMN followed by the adenylation of FMN to FAD.</text>
</comment>
<evidence type="ECO:0000256" key="3">
    <source>
        <dbReference type="ARBA" id="ARBA00005201"/>
    </source>
</evidence>
<comment type="caution">
    <text evidence="18">The sequence shown here is derived from an EMBL/GenBank/DDBJ whole genome shotgun (WGS) entry which is preliminary data.</text>
</comment>
<comment type="catalytic activity">
    <reaction evidence="14 15">
        <text>FMN + ATP + H(+) = FAD + diphosphate</text>
        <dbReference type="Rhea" id="RHEA:17237"/>
        <dbReference type="ChEBI" id="CHEBI:15378"/>
        <dbReference type="ChEBI" id="CHEBI:30616"/>
        <dbReference type="ChEBI" id="CHEBI:33019"/>
        <dbReference type="ChEBI" id="CHEBI:57692"/>
        <dbReference type="ChEBI" id="CHEBI:58210"/>
        <dbReference type="EC" id="2.7.7.2"/>
    </reaction>
</comment>
<evidence type="ECO:0000259" key="16">
    <source>
        <dbReference type="SMART" id="SM00904"/>
    </source>
</evidence>
<comment type="pathway">
    <text evidence="2 15">Cofactor biosynthesis; FAD biosynthesis; FAD from FMN: step 1/1.</text>
</comment>
<dbReference type="EMBL" id="JAHHQF010000070">
    <property type="protein sequence ID" value="MBT9282861.1"/>
    <property type="molecule type" value="Genomic_DNA"/>
</dbReference>
<keyword evidence="12" id="KW-0511">Multifunctional enzyme</keyword>
<evidence type="ECO:0000256" key="4">
    <source>
        <dbReference type="ARBA" id="ARBA00022630"/>
    </source>
</evidence>
<dbReference type="GO" id="GO:0009398">
    <property type="term" value="P:FMN biosynthetic process"/>
    <property type="evidence" value="ECO:0007669"/>
    <property type="project" value="UniProtKB-UniRule"/>
</dbReference>
<proteinExistence type="inferred from homology"/>
<dbReference type="EC" id="2.7.1.26" evidence="15"/>
<accession>A0A179IPN9</accession>
<dbReference type="InterPro" id="IPR023465">
    <property type="entry name" value="Riboflavin_kinase_dom_sf"/>
</dbReference>
<sequence>MHIERIEPPYSLGGDRPPAVAAVGTFDGLHRGHQAVLRRAVERAEERGAEPALVTFHPHPRTVLGQDLVATYLTPLEEKVRQLERLGMRRLYLVRFTPELAAMTPEEFRRKILDPLRIVHFVVGEDFRFGRGAVGRPADLAPEAPDRVEVVPAISEDGEKIGSRRIRAALAAGDIRTVRRLLGRPYALAGTVVRGDGRGRTIGFPTANLALSAPYALPRYGVYGVSVELEGRRRPAVMNVGVRPTVGKDAVPNVEVHLLDFDGDLYGRTIRLELLFFIRPEQKFADLEALKAQIARDVAFAKSEFVWYTSTDSPPPAGR</sequence>
<dbReference type="SUPFAM" id="SSF52374">
    <property type="entry name" value="Nucleotidylyl transferase"/>
    <property type="match status" value="1"/>
</dbReference>
<evidence type="ECO:0000256" key="12">
    <source>
        <dbReference type="ARBA" id="ARBA00023268"/>
    </source>
</evidence>
<dbReference type="SMART" id="SM00904">
    <property type="entry name" value="Flavokinase"/>
    <property type="match status" value="1"/>
</dbReference>
<dbReference type="UniPathway" id="UPA00277">
    <property type="reaction ID" value="UER00407"/>
</dbReference>
<dbReference type="Gene3D" id="3.40.50.620">
    <property type="entry name" value="HUPs"/>
    <property type="match status" value="1"/>
</dbReference>